<dbReference type="PANTHER" id="PTHR43075">
    <property type="entry name" value="FORMATE LYASE ACTIVATING ENZYME, PUTATIVE (AFU_ORTHOLOGUE AFUA_2G15630)-RELATED"/>
    <property type="match status" value="1"/>
</dbReference>
<proteinExistence type="predicted"/>
<dbReference type="Gene3D" id="3.20.20.70">
    <property type="entry name" value="Aldolase class I"/>
    <property type="match status" value="1"/>
</dbReference>
<dbReference type="InterPro" id="IPR006311">
    <property type="entry name" value="TAT_signal"/>
</dbReference>
<name>D6Z579_DESAT</name>
<dbReference type="AlphaFoldDB" id="D6Z579"/>
<dbReference type="InParanoid" id="D6Z579"/>
<dbReference type="GO" id="GO:0051536">
    <property type="term" value="F:iron-sulfur cluster binding"/>
    <property type="evidence" value="ECO:0007669"/>
    <property type="project" value="UniProtKB-KW"/>
</dbReference>
<dbReference type="PROSITE" id="PS51318">
    <property type="entry name" value="TAT"/>
    <property type="match status" value="1"/>
</dbReference>
<dbReference type="Proteomes" id="UP000001508">
    <property type="component" value="Chromosome"/>
</dbReference>
<dbReference type="SUPFAM" id="SSF102114">
    <property type="entry name" value="Radical SAM enzymes"/>
    <property type="match status" value="1"/>
</dbReference>
<keyword evidence="4 5" id="KW-0411">Iron-sulfur</keyword>
<dbReference type="STRING" id="589865.DaAHT2_0019"/>
<gene>
    <name evidence="6" type="ordered locus">DaAHT2_0019</name>
</gene>
<evidence type="ECO:0000256" key="3">
    <source>
        <dbReference type="ARBA" id="ARBA00023004"/>
    </source>
</evidence>
<dbReference type="PANTHER" id="PTHR43075:SF1">
    <property type="entry name" value="FORMATE LYASE ACTIVATING ENZYME, PUTATIVE (AFU_ORTHOLOGUE AFUA_2G15630)-RELATED"/>
    <property type="match status" value="1"/>
</dbReference>
<organism evidence="6 7">
    <name type="scientific">Desulfurivibrio alkaliphilus (strain DSM 19089 / UNIQEM U267 / AHT2)</name>
    <dbReference type="NCBI Taxonomy" id="589865"/>
    <lineage>
        <taxon>Bacteria</taxon>
        <taxon>Pseudomonadati</taxon>
        <taxon>Thermodesulfobacteriota</taxon>
        <taxon>Desulfobulbia</taxon>
        <taxon>Desulfobulbales</taxon>
        <taxon>Desulfobulbaceae</taxon>
        <taxon>Desulfurivibrio</taxon>
    </lineage>
</organism>
<evidence type="ECO:0008006" key="8">
    <source>
        <dbReference type="Google" id="ProtNLM"/>
    </source>
</evidence>
<feature type="binding site" evidence="5">
    <location>
        <position position="138"/>
    </location>
    <ligand>
        <name>[4Fe-4S] cluster</name>
        <dbReference type="ChEBI" id="CHEBI:49883"/>
        <note>4Fe-4S-S-AdoMet</note>
    </ligand>
</feature>
<feature type="binding site" evidence="5">
    <location>
        <position position="131"/>
    </location>
    <ligand>
        <name>[4Fe-4S] cluster</name>
        <dbReference type="ChEBI" id="CHEBI:49883"/>
        <note>4Fe-4S-S-AdoMet</note>
    </ligand>
</feature>
<protein>
    <recommendedName>
        <fullName evidence="8">Radical SAM protein</fullName>
    </recommendedName>
</protein>
<accession>D6Z579</accession>
<evidence type="ECO:0000256" key="1">
    <source>
        <dbReference type="ARBA" id="ARBA00022691"/>
    </source>
</evidence>
<dbReference type="InterPro" id="IPR016431">
    <property type="entry name" value="Pyrv-formate_lyase-activ_prd"/>
</dbReference>
<dbReference type="KEGG" id="dak:DaAHT2_0019"/>
<dbReference type="RefSeq" id="WP_013162267.1">
    <property type="nucleotide sequence ID" value="NC_014216.1"/>
</dbReference>
<evidence type="ECO:0000256" key="5">
    <source>
        <dbReference type="PIRSR" id="PIRSR004869-50"/>
    </source>
</evidence>
<dbReference type="InterPro" id="IPR058240">
    <property type="entry name" value="rSAM_sf"/>
</dbReference>
<feature type="binding site" evidence="5">
    <location>
        <position position="135"/>
    </location>
    <ligand>
        <name>[4Fe-4S] cluster</name>
        <dbReference type="ChEBI" id="CHEBI:49883"/>
        <note>4Fe-4S-S-AdoMet</note>
    </ligand>
</feature>
<dbReference type="eggNOG" id="COG1313">
    <property type="taxonomic scope" value="Bacteria"/>
</dbReference>
<dbReference type="SFLD" id="SFLDG01099">
    <property type="entry name" value="Uncharacterised_Radical_SAM_Su"/>
    <property type="match status" value="1"/>
</dbReference>
<dbReference type="HOGENOM" id="CLU_062674_0_1_7"/>
<reference evidence="7" key="1">
    <citation type="submission" date="2010-02" db="EMBL/GenBank/DDBJ databases">
        <title>Complete sequence of Desulfurivibrio alkaliphilus AHT2.</title>
        <authorList>
            <consortium name="US DOE Joint Genome Institute"/>
            <person name="Pitluck S."/>
            <person name="Chertkov O."/>
            <person name="Detter J.C."/>
            <person name="Han C."/>
            <person name="Tapia R."/>
            <person name="Larimer F."/>
            <person name="Land M."/>
            <person name="Hauser L."/>
            <person name="Kyrpides N."/>
            <person name="Mikhailova N."/>
            <person name="Sorokin D.Y."/>
            <person name="Muyzer G."/>
            <person name="Woyke T."/>
        </authorList>
    </citation>
    <scope>NUCLEOTIDE SEQUENCE [LARGE SCALE GENOMIC DNA]</scope>
    <source>
        <strain evidence="7">DSM 19089 / UNIQEM U267 / AHT2</strain>
    </source>
</reference>
<keyword evidence="7" id="KW-1185">Reference proteome</keyword>
<dbReference type="GO" id="GO:0003824">
    <property type="term" value="F:catalytic activity"/>
    <property type="evidence" value="ECO:0007669"/>
    <property type="project" value="InterPro"/>
</dbReference>
<keyword evidence="3 5" id="KW-0408">Iron</keyword>
<dbReference type="SFLD" id="SFLDS00029">
    <property type="entry name" value="Radical_SAM"/>
    <property type="match status" value="1"/>
</dbReference>
<evidence type="ECO:0000313" key="6">
    <source>
        <dbReference type="EMBL" id="ADH84736.1"/>
    </source>
</evidence>
<dbReference type="GO" id="GO:0046872">
    <property type="term" value="F:metal ion binding"/>
    <property type="evidence" value="ECO:0007669"/>
    <property type="project" value="UniProtKB-KW"/>
</dbReference>
<dbReference type="EMBL" id="CP001940">
    <property type="protein sequence ID" value="ADH84736.1"/>
    <property type="molecule type" value="Genomic_DNA"/>
</dbReference>
<dbReference type="InterPro" id="IPR040085">
    <property type="entry name" value="MJ0674-like"/>
</dbReference>
<dbReference type="PIRSF" id="PIRSF004869">
    <property type="entry name" value="PflX_prd"/>
    <property type="match status" value="1"/>
</dbReference>
<evidence type="ECO:0000313" key="7">
    <source>
        <dbReference type="Proteomes" id="UP000001508"/>
    </source>
</evidence>
<evidence type="ECO:0000256" key="4">
    <source>
        <dbReference type="ARBA" id="ARBA00023014"/>
    </source>
</evidence>
<dbReference type="InterPro" id="IPR007197">
    <property type="entry name" value="rSAM"/>
</dbReference>
<comment type="cofactor">
    <cofactor evidence="5">
        <name>[4Fe-4S] cluster</name>
        <dbReference type="ChEBI" id="CHEBI:49883"/>
    </cofactor>
    <text evidence="5">Binds 1 [4Fe-4S] cluster. The cluster is coordinated with 3 cysteines and an exchangeable S-adenosyl-L-methionine.</text>
</comment>
<evidence type="ECO:0000256" key="2">
    <source>
        <dbReference type="ARBA" id="ARBA00022723"/>
    </source>
</evidence>
<sequence length="358" mass="40623">MMKNKFPHHCTRRCFLADTAKFGGRLALATLLLKPLAAEARSRPADNGFEPSYLRLHRSGELRQRAEKLWAMMAECRLCPRQCGVNRLEGATGFCRSPGSNLVISSAHRHFGEERPLVGRRGSGTIFLTHCGLRCVFCQNWEISHLGRGHTSSEEDLAEMMLHLQQTGCHNINLVSPSHYSASILKALDIAAGKGLRLPIVYNTCGWERQEIVALLDGVVDIYLPDFKYWDPGMSEKYSAGADDYPGVTRQAILEMHRQVGVARPGPDGIMQRGLMIRHLVMPNNKGGSKKIMEWIAENLPQDTYVNIMAQYTPYHKAFDFPKIARRITREEYQEVVERARELGLTNLDVQGYWWLRR</sequence>
<keyword evidence="2 5" id="KW-0479">Metal-binding</keyword>
<keyword evidence="1 5" id="KW-0949">S-adenosyl-L-methionine</keyword>
<dbReference type="InterPro" id="IPR013785">
    <property type="entry name" value="Aldolase_TIM"/>
</dbReference>